<dbReference type="Pfam" id="PF06429">
    <property type="entry name" value="Flg_bbr_C"/>
    <property type="match status" value="1"/>
</dbReference>
<dbReference type="RefSeq" id="WP_378168436.1">
    <property type="nucleotide sequence ID" value="NZ_JBHSBU010000002.1"/>
</dbReference>
<dbReference type="InterPro" id="IPR020013">
    <property type="entry name" value="Flagellar_FlgE/F/G"/>
</dbReference>
<comment type="subcellular location">
    <subcellularLocation>
        <location evidence="1 4">Bacterial flagellum basal body</location>
    </subcellularLocation>
</comment>
<dbReference type="Proteomes" id="UP001595791">
    <property type="component" value="Unassembled WGS sequence"/>
</dbReference>
<keyword evidence="8" id="KW-0282">Flagellum</keyword>
<keyword evidence="3 4" id="KW-0975">Bacterial flagellum</keyword>
<evidence type="ECO:0000256" key="2">
    <source>
        <dbReference type="ARBA" id="ARBA00009677"/>
    </source>
</evidence>
<dbReference type="InterPro" id="IPR010930">
    <property type="entry name" value="Flg_bb/hook_C_dom"/>
</dbReference>
<evidence type="ECO:0000256" key="3">
    <source>
        <dbReference type="ARBA" id="ARBA00023143"/>
    </source>
</evidence>
<feature type="domain" description="Flagellar hook protein FlgE/F/G-like D1" evidence="7">
    <location>
        <begin position="91"/>
        <end position="154"/>
    </location>
</feature>
<comment type="similarity">
    <text evidence="2 4">Belongs to the flagella basal body rod proteins family.</text>
</comment>
<dbReference type="InterPro" id="IPR001444">
    <property type="entry name" value="Flag_bb_rod_N"/>
</dbReference>
<protein>
    <submittedName>
        <fullName evidence="8">Flagellar hook-basal body protein</fullName>
    </submittedName>
</protein>
<dbReference type="SUPFAM" id="SSF117143">
    <property type="entry name" value="Flagellar hook protein flgE"/>
    <property type="match status" value="1"/>
</dbReference>
<evidence type="ECO:0000256" key="1">
    <source>
        <dbReference type="ARBA" id="ARBA00004117"/>
    </source>
</evidence>
<evidence type="ECO:0000313" key="8">
    <source>
        <dbReference type="EMBL" id="MFC4161849.1"/>
    </source>
</evidence>
<keyword evidence="8" id="KW-0966">Cell projection</keyword>
<evidence type="ECO:0000259" key="6">
    <source>
        <dbReference type="Pfam" id="PF06429"/>
    </source>
</evidence>
<dbReference type="EMBL" id="JBHSBU010000002">
    <property type="protein sequence ID" value="MFC4161849.1"/>
    <property type="molecule type" value="Genomic_DNA"/>
</dbReference>
<dbReference type="PANTHER" id="PTHR30435:SF19">
    <property type="entry name" value="FLAGELLAR BASAL-BODY ROD PROTEIN FLGG"/>
    <property type="match status" value="1"/>
</dbReference>
<organism evidence="8 9">
    <name type="scientific">Chitinimonas lacunae</name>
    <dbReference type="NCBI Taxonomy" id="1963018"/>
    <lineage>
        <taxon>Bacteria</taxon>
        <taxon>Pseudomonadati</taxon>
        <taxon>Pseudomonadota</taxon>
        <taxon>Betaproteobacteria</taxon>
        <taxon>Neisseriales</taxon>
        <taxon>Chitinibacteraceae</taxon>
        <taxon>Chitinimonas</taxon>
    </lineage>
</organism>
<dbReference type="InterPro" id="IPR053967">
    <property type="entry name" value="LlgE_F_G-like_D1"/>
</dbReference>
<evidence type="ECO:0000313" key="9">
    <source>
        <dbReference type="Proteomes" id="UP001595791"/>
    </source>
</evidence>
<accession>A0ABV8MWY2</accession>
<dbReference type="Pfam" id="PF22692">
    <property type="entry name" value="LlgE_F_G_D1"/>
    <property type="match status" value="1"/>
</dbReference>
<dbReference type="Pfam" id="PF00460">
    <property type="entry name" value="Flg_bb_rod"/>
    <property type="match status" value="1"/>
</dbReference>
<name>A0ABV8MWY2_9NEIS</name>
<feature type="domain" description="Flagellar basal body rod protein N-terminal" evidence="5">
    <location>
        <begin position="5"/>
        <end position="35"/>
    </location>
</feature>
<keyword evidence="9" id="KW-1185">Reference proteome</keyword>
<evidence type="ECO:0000259" key="7">
    <source>
        <dbReference type="Pfam" id="PF22692"/>
    </source>
</evidence>
<dbReference type="NCBIfam" id="TIGR03506">
    <property type="entry name" value="FlgEFG_subfam"/>
    <property type="match status" value="2"/>
</dbReference>
<proteinExistence type="inferred from homology"/>
<feature type="domain" description="Flagellar basal-body/hook protein C-terminal" evidence="6">
    <location>
        <begin position="209"/>
        <end position="254"/>
    </location>
</feature>
<dbReference type="PANTHER" id="PTHR30435">
    <property type="entry name" value="FLAGELLAR PROTEIN"/>
    <property type="match status" value="1"/>
</dbReference>
<gene>
    <name evidence="8" type="ORF">ACFOW7_21145</name>
</gene>
<sequence>MIDALYIGASGMQAQQLQVDTIANNLTNMNTPAFKKSRVSFHDVIQRELVESMGDGGVLQRVRGAGVGIEGTAVEFAPGDLKATGSSWDVAIRGNGFIAVEMPDGSLGYSRGGTLRAGVDGFLTTEQGYRVHPALQVPSDAKSLRVEADGRVSALIEGSEPVELGMIDLAGFTNPAGLQALGGGVYRPTERSGDAVTGRAGENGLGELAQGQLEMSNVKMIDEMVSLMLAQRAYEMSTKLVQAADEMMALTNNMRR</sequence>
<evidence type="ECO:0000259" key="5">
    <source>
        <dbReference type="Pfam" id="PF00460"/>
    </source>
</evidence>
<keyword evidence="8" id="KW-0969">Cilium</keyword>
<reference evidence="9" key="1">
    <citation type="journal article" date="2019" name="Int. J. Syst. Evol. Microbiol.">
        <title>The Global Catalogue of Microorganisms (GCM) 10K type strain sequencing project: providing services to taxonomists for standard genome sequencing and annotation.</title>
        <authorList>
            <consortium name="The Broad Institute Genomics Platform"/>
            <consortium name="The Broad Institute Genome Sequencing Center for Infectious Disease"/>
            <person name="Wu L."/>
            <person name="Ma J."/>
        </authorList>
    </citation>
    <scope>NUCLEOTIDE SEQUENCE [LARGE SCALE GENOMIC DNA]</scope>
    <source>
        <strain evidence="9">LMG 29894</strain>
    </source>
</reference>
<comment type="caution">
    <text evidence="8">The sequence shown here is derived from an EMBL/GenBank/DDBJ whole genome shotgun (WGS) entry which is preliminary data.</text>
</comment>
<evidence type="ECO:0000256" key="4">
    <source>
        <dbReference type="RuleBase" id="RU362116"/>
    </source>
</evidence>
<dbReference type="InterPro" id="IPR037925">
    <property type="entry name" value="FlgE/F/G-like"/>
</dbReference>